<evidence type="ECO:0000256" key="2">
    <source>
        <dbReference type="ARBA" id="ARBA00023125"/>
    </source>
</evidence>
<dbReference type="Gene3D" id="1.10.357.10">
    <property type="entry name" value="Tetracycline Repressor, domain 2"/>
    <property type="match status" value="1"/>
</dbReference>
<dbReference type="Pfam" id="PF16859">
    <property type="entry name" value="TetR_C_11"/>
    <property type="match status" value="1"/>
</dbReference>
<dbReference type="PROSITE" id="PS50977">
    <property type="entry name" value="HTH_TETR_2"/>
    <property type="match status" value="1"/>
</dbReference>
<dbReference type="Pfam" id="PF00440">
    <property type="entry name" value="TetR_N"/>
    <property type="match status" value="1"/>
</dbReference>
<evidence type="ECO:0000256" key="1">
    <source>
        <dbReference type="ARBA" id="ARBA00023015"/>
    </source>
</evidence>
<keyword evidence="3" id="KW-0804">Transcription</keyword>
<dbReference type="EMBL" id="QGDQ01000045">
    <property type="protein sequence ID" value="PWJ46854.1"/>
    <property type="molecule type" value="Genomic_DNA"/>
</dbReference>
<dbReference type="SUPFAM" id="SSF46689">
    <property type="entry name" value="Homeodomain-like"/>
    <property type="match status" value="1"/>
</dbReference>
<dbReference type="InterPro" id="IPR001647">
    <property type="entry name" value="HTH_TetR"/>
</dbReference>
<dbReference type="InterPro" id="IPR036271">
    <property type="entry name" value="Tet_transcr_reg_TetR-rel_C_sf"/>
</dbReference>
<feature type="domain" description="HTH tetR-type" evidence="5">
    <location>
        <begin position="15"/>
        <end position="75"/>
    </location>
</feature>
<dbReference type="PRINTS" id="PR00455">
    <property type="entry name" value="HTHTETR"/>
</dbReference>
<evidence type="ECO:0000256" key="3">
    <source>
        <dbReference type="ARBA" id="ARBA00023163"/>
    </source>
</evidence>
<gene>
    <name evidence="6" type="ORF">BXY45_1459</name>
</gene>
<organism evidence="6 7">
    <name type="scientific">Quadrisphaera granulorum</name>
    <dbReference type="NCBI Taxonomy" id="317664"/>
    <lineage>
        <taxon>Bacteria</taxon>
        <taxon>Bacillati</taxon>
        <taxon>Actinomycetota</taxon>
        <taxon>Actinomycetes</taxon>
        <taxon>Kineosporiales</taxon>
        <taxon>Kineosporiaceae</taxon>
        <taxon>Quadrisphaera</taxon>
    </lineage>
</organism>
<evidence type="ECO:0000259" key="5">
    <source>
        <dbReference type="PROSITE" id="PS50977"/>
    </source>
</evidence>
<keyword evidence="1" id="KW-0805">Transcription regulation</keyword>
<dbReference type="RefSeq" id="WP_109776622.1">
    <property type="nucleotide sequence ID" value="NZ_QGDQ01000045.1"/>
</dbReference>
<reference evidence="6 7" key="1">
    <citation type="submission" date="2018-03" db="EMBL/GenBank/DDBJ databases">
        <title>Genomic Encyclopedia of Archaeal and Bacterial Type Strains, Phase II (KMG-II): from individual species to whole genera.</title>
        <authorList>
            <person name="Goeker M."/>
        </authorList>
    </citation>
    <scope>NUCLEOTIDE SEQUENCE [LARGE SCALE GENOMIC DNA]</scope>
    <source>
        <strain evidence="6 7">DSM 44889</strain>
    </source>
</reference>
<dbReference type="GO" id="GO:0000976">
    <property type="term" value="F:transcription cis-regulatory region binding"/>
    <property type="evidence" value="ECO:0007669"/>
    <property type="project" value="TreeGrafter"/>
</dbReference>
<evidence type="ECO:0000256" key="4">
    <source>
        <dbReference type="PROSITE-ProRule" id="PRU00335"/>
    </source>
</evidence>
<evidence type="ECO:0000313" key="7">
    <source>
        <dbReference type="Proteomes" id="UP000245469"/>
    </source>
</evidence>
<dbReference type="Gene3D" id="1.10.10.60">
    <property type="entry name" value="Homeodomain-like"/>
    <property type="match status" value="1"/>
</dbReference>
<dbReference type="InterPro" id="IPR011075">
    <property type="entry name" value="TetR_C"/>
</dbReference>
<dbReference type="GO" id="GO:0003700">
    <property type="term" value="F:DNA-binding transcription factor activity"/>
    <property type="evidence" value="ECO:0007669"/>
    <property type="project" value="TreeGrafter"/>
</dbReference>
<protein>
    <submittedName>
        <fullName evidence="6">TetR family transcriptional regulator</fullName>
    </submittedName>
</protein>
<dbReference type="InterPro" id="IPR009057">
    <property type="entry name" value="Homeodomain-like_sf"/>
</dbReference>
<keyword evidence="2 4" id="KW-0238">DNA-binding</keyword>
<proteinExistence type="predicted"/>
<name>A0A315ZQB7_9ACTN</name>
<dbReference type="SUPFAM" id="SSF48498">
    <property type="entry name" value="Tetracyclin repressor-like, C-terminal domain"/>
    <property type="match status" value="1"/>
</dbReference>
<comment type="caution">
    <text evidence="6">The sequence shown here is derived from an EMBL/GenBank/DDBJ whole genome shotgun (WGS) entry which is preliminary data.</text>
</comment>
<dbReference type="PANTHER" id="PTHR30055:SF148">
    <property type="entry name" value="TETR-FAMILY TRANSCRIPTIONAL REGULATOR"/>
    <property type="match status" value="1"/>
</dbReference>
<accession>A0A315ZQB7</accession>
<dbReference type="AlphaFoldDB" id="A0A315ZQB7"/>
<sequence length="197" mass="21349">MTETAPGRRGPKRSEQSRSAILAAAFEVTAEVGYRALTVEGIALRAGVGKQTVYRWWPSKADVLLEALAVRADVEVSVDDRGSYRVELEEFCRDSFALLSVPGVAAALRGLMAEAQLGPDFGTRFRSGFLQRRRAALAEVLRRAHERGDAPHVAPDELVTDLVFGAIWYRLLATDRPLSETDVSALCDLLGAAPAAP</sequence>
<dbReference type="PANTHER" id="PTHR30055">
    <property type="entry name" value="HTH-TYPE TRANSCRIPTIONAL REGULATOR RUTR"/>
    <property type="match status" value="1"/>
</dbReference>
<dbReference type="InterPro" id="IPR050109">
    <property type="entry name" value="HTH-type_TetR-like_transc_reg"/>
</dbReference>
<keyword evidence="7" id="KW-1185">Reference proteome</keyword>
<dbReference type="OrthoDB" id="9796019at2"/>
<dbReference type="Proteomes" id="UP000245469">
    <property type="component" value="Unassembled WGS sequence"/>
</dbReference>
<feature type="DNA-binding region" description="H-T-H motif" evidence="4">
    <location>
        <begin position="38"/>
        <end position="57"/>
    </location>
</feature>
<evidence type="ECO:0000313" key="6">
    <source>
        <dbReference type="EMBL" id="PWJ46854.1"/>
    </source>
</evidence>